<evidence type="ECO:0000313" key="2">
    <source>
        <dbReference type="EMBL" id="NMQ18722.1"/>
    </source>
</evidence>
<dbReference type="InterPro" id="IPR035069">
    <property type="entry name" value="TTHA1013/TTHA0281-like"/>
</dbReference>
<keyword evidence="3" id="KW-1185">Reference proteome</keyword>
<dbReference type="Gene3D" id="3.30.2390.10">
    <property type="entry name" value="TTHA1013-like"/>
    <property type="match status" value="1"/>
</dbReference>
<reference evidence="2 3" key="1">
    <citation type="submission" date="2019-03" db="EMBL/GenBank/DDBJ databases">
        <title>Metabolic reconstructions from genomes of highly enriched 'Candidatus Accumulibacter' and 'Candidatus Competibacter' bioreactor populations.</title>
        <authorList>
            <person name="Annavajhala M.K."/>
            <person name="Welles L."/>
            <person name="Abbas B."/>
            <person name="Sorokin D."/>
            <person name="Park H."/>
            <person name="Van Loosdrecht M."/>
            <person name="Chandran K."/>
        </authorList>
    </citation>
    <scope>NUCLEOTIDE SEQUENCE [LARGE SCALE GENOMIC DNA]</scope>
    <source>
        <strain evidence="2 3">SBR_G</strain>
    </source>
</reference>
<dbReference type="EMBL" id="SPMZ01000016">
    <property type="protein sequence ID" value="NMQ18722.1"/>
    <property type="molecule type" value="Genomic_DNA"/>
</dbReference>
<dbReference type="Proteomes" id="UP000760480">
    <property type="component" value="Unassembled WGS sequence"/>
</dbReference>
<organism evidence="2 3">
    <name type="scientific">Candidatus Competibacter phosphatis</name>
    <dbReference type="NCBI Taxonomy" id="221280"/>
    <lineage>
        <taxon>Bacteria</taxon>
        <taxon>Pseudomonadati</taxon>
        <taxon>Pseudomonadota</taxon>
        <taxon>Gammaproteobacteria</taxon>
        <taxon>Candidatus Competibacteraceae</taxon>
        <taxon>Candidatus Competibacter</taxon>
    </lineage>
</organism>
<sequence>MLEIAAQWDDEAEVWIATSEDVPGLCVEASTFDELVDVAMELTPELLELNHVEISGPVSLHITAERTMTAKAA</sequence>
<feature type="domain" description="DUF1902" evidence="1">
    <location>
        <begin position="2"/>
        <end position="67"/>
    </location>
</feature>
<dbReference type="InterPro" id="IPR015066">
    <property type="entry name" value="DUF1902"/>
</dbReference>
<protein>
    <submittedName>
        <fullName evidence="2">DUF1902 domain-containing protein</fullName>
    </submittedName>
</protein>
<gene>
    <name evidence="2" type="ORF">E4P82_05595</name>
</gene>
<name>A0ABX1TJ45_9GAMM</name>
<comment type="caution">
    <text evidence="2">The sequence shown here is derived from an EMBL/GenBank/DDBJ whole genome shotgun (WGS) entry which is preliminary data.</text>
</comment>
<dbReference type="SUPFAM" id="SSF143100">
    <property type="entry name" value="TTHA1013/TTHA0281-like"/>
    <property type="match status" value="1"/>
</dbReference>
<evidence type="ECO:0000259" key="1">
    <source>
        <dbReference type="Pfam" id="PF08972"/>
    </source>
</evidence>
<accession>A0ABX1TJ45</accession>
<dbReference type="Pfam" id="PF08972">
    <property type="entry name" value="DUF1902"/>
    <property type="match status" value="1"/>
</dbReference>
<dbReference type="RefSeq" id="WP_169247982.1">
    <property type="nucleotide sequence ID" value="NZ_SPMZ01000016.1"/>
</dbReference>
<evidence type="ECO:0000313" key="3">
    <source>
        <dbReference type="Proteomes" id="UP000760480"/>
    </source>
</evidence>
<proteinExistence type="predicted"/>